<feature type="domain" description="OBG-type G" evidence="5">
    <location>
        <begin position="32"/>
        <end position="293"/>
    </location>
</feature>
<accession>A0A1E4SRD4</accession>
<dbReference type="InterPro" id="IPR041706">
    <property type="entry name" value="YchF_N"/>
</dbReference>
<dbReference type="PRINTS" id="PR00326">
    <property type="entry name" value="GTP1OBG"/>
</dbReference>
<dbReference type="InterPro" id="IPR031167">
    <property type="entry name" value="G_OBG"/>
</dbReference>
<dbReference type="PIRSF" id="PIRSF006641">
    <property type="entry name" value="CHP00092"/>
    <property type="match status" value="1"/>
</dbReference>
<gene>
    <name evidence="7" type="ORF">CANTADRAFT_43703</name>
</gene>
<dbReference type="FunFam" id="1.10.150.300:FF:000001">
    <property type="entry name" value="Ribosome-binding ATPase YchF"/>
    <property type="match status" value="1"/>
</dbReference>
<dbReference type="PANTHER" id="PTHR23305">
    <property type="entry name" value="OBG GTPASE FAMILY"/>
    <property type="match status" value="1"/>
</dbReference>
<dbReference type="InterPro" id="IPR004095">
    <property type="entry name" value="TGS"/>
</dbReference>
<dbReference type="GO" id="GO:0005737">
    <property type="term" value="C:cytoplasm"/>
    <property type="evidence" value="ECO:0007669"/>
    <property type="project" value="TreeGrafter"/>
</dbReference>
<dbReference type="CDD" id="cd01900">
    <property type="entry name" value="YchF"/>
    <property type="match status" value="1"/>
</dbReference>
<dbReference type="Gene3D" id="1.10.150.300">
    <property type="entry name" value="TGS-like domain"/>
    <property type="match status" value="1"/>
</dbReference>
<dbReference type="NCBIfam" id="TIGR00092">
    <property type="entry name" value="redox-regulated ATPase YchF"/>
    <property type="match status" value="1"/>
</dbReference>
<organism evidence="7 8">
    <name type="scientific">Suhomyces tanzawaensis NRRL Y-17324</name>
    <dbReference type="NCBI Taxonomy" id="984487"/>
    <lineage>
        <taxon>Eukaryota</taxon>
        <taxon>Fungi</taxon>
        <taxon>Dikarya</taxon>
        <taxon>Ascomycota</taxon>
        <taxon>Saccharomycotina</taxon>
        <taxon>Pichiomycetes</taxon>
        <taxon>Debaryomycetaceae</taxon>
        <taxon>Suhomyces</taxon>
    </lineage>
</organism>
<evidence type="ECO:0000313" key="7">
    <source>
        <dbReference type="EMBL" id="ODV82058.1"/>
    </source>
</evidence>
<comment type="function">
    <text evidence="3">Hydrolyzes ATP, and can also hydrolyze GTP with lower efficiency. Has lower affinity for GTP.</text>
</comment>
<sequence length="397" mass="44103">MSLRSFSTSTAALAAKKASTMTKYFGRPSNNLLLGLVGLANVGKSTFFQAITKSTLGNPANYPFATIEPEKSLIVVELPKLDHYAQLFGSEKKLPSTLTIYDIAGLTRNASSGEGMGNKFLADIRQVDGLFQMVRGFRNDEIIHIENDVNPVRDMEVVNDELILKDLEYVETGLELATKSLKKPNVNRAVVDFELATLNRVLDTLYEGKKVISETWSEEEIELINSYNLLTAKPTVYLLNVSESDYLQGQNEFLEQVQAWMGQHCKDDKLVMVSVELESKLQELGDAERASAIPTIVDEMRSALHLVSFYTCGPKEARQWTVREGTTAPEGAGVIHTDLQKTFISAQVYKWQDLEREKAPLNEAGLKAAGKQHRCGKKYELEDGDVMVVKAAGGRTR</sequence>
<dbReference type="PROSITE" id="PS51880">
    <property type="entry name" value="TGS"/>
    <property type="match status" value="1"/>
</dbReference>
<dbReference type="Pfam" id="PF01926">
    <property type="entry name" value="MMR_HSR1"/>
    <property type="match status" value="1"/>
</dbReference>
<dbReference type="EMBL" id="KV453909">
    <property type="protein sequence ID" value="ODV82058.1"/>
    <property type="molecule type" value="Genomic_DNA"/>
</dbReference>
<dbReference type="InterPro" id="IPR006073">
    <property type="entry name" value="GTP-bd"/>
</dbReference>
<dbReference type="InterPro" id="IPR012676">
    <property type="entry name" value="TGS-like"/>
</dbReference>
<dbReference type="Proteomes" id="UP000094285">
    <property type="component" value="Unassembled WGS sequence"/>
</dbReference>
<keyword evidence="2" id="KW-0067">ATP-binding</keyword>
<dbReference type="GO" id="GO:0016887">
    <property type="term" value="F:ATP hydrolysis activity"/>
    <property type="evidence" value="ECO:0007669"/>
    <property type="project" value="InterPro"/>
</dbReference>
<dbReference type="AlphaFoldDB" id="A0A1E4SRD4"/>
<evidence type="ECO:0000256" key="1">
    <source>
        <dbReference type="ARBA" id="ARBA00022741"/>
    </source>
</evidence>
<dbReference type="InterPro" id="IPR027417">
    <property type="entry name" value="P-loop_NTPase"/>
</dbReference>
<evidence type="ECO:0000256" key="2">
    <source>
        <dbReference type="ARBA" id="ARBA00022840"/>
    </source>
</evidence>
<evidence type="ECO:0000259" key="5">
    <source>
        <dbReference type="PROSITE" id="PS51710"/>
    </source>
</evidence>
<keyword evidence="8" id="KW-1185">Reference proteome</keyword>
<dbReference type="InterPro" id="IPR023192">
    <property type="entry name" value="TGS-like_dom_sf"/>
</dbReference>
<dbReference type="FunFam" id="3.10.20.30:FF:000001">
    <property type="entry name" value="Ribosome-binding ATPase YchF"/>
    <property type="match status" value="1"/>
</dbReference>
<reference evidence="8" key="1">
    <citation type="submission" date="2016-05" db="EMBL/GenBank/DDBJ databases">
        <title>Comparative genomics of biotechnologically important yeasts.</title>
        <authorList>
            <consortium name="DOE Joint Genome Institute"/>
            <person name="Riley R."/>
            <person name="Haridas S."/>
            <person name="Wolfe K.H."/>
            <person name="Lopes M.R."/>
            <person name="Hittinger C.T."/>
            <person name="Goker M."/>
            <person name="Salamov A."/>
            <person name="Wisecaver J."/>
            <person name="Long T.M."/>
            <person name="Aerts A.L."/>
            <person name="Barry K."/>
            <person name="Choi C."/>
            <person name="Clum A."/>
            <person name="Coughlan A.Y."/>
            <person name="Deshpande S."/>
            <person name="Douglass A.P."/>
            <person name="Hanson S.J."/>
            <person name="Klenk H.-P."/>
            <person name="Labutti K."/>
            <person name="Lapidus A."/>
            <person name="Lindquist E."/>
            <person name="Lipzen A."/>
            <person name="Meier-Kolthoff J.P."/>
            <person name="Ohm R.A."/>
            <person name="Otillar R.P."/>
            <person name="Pangilinan J."/>
            <person name="Peng Y."/>
            <person name="Rokas A."/>
            <person name="Rosa C.A."/>
            <person name="Scheuner C."/>
            <person name="Sibirny A.A."/>
            <person name="Slot J.C."/>
            <person name="Stielow J.B."/>
            <person name="Sun H."/>
            <person name="Kurtzman C.P."/>
            <person name="Blackwell M."/>
            <person name="Grigoriev I.V."/>
            <person name="Jeffries T.W."/>
        </authorList>
    </citation>
    <scope>NUCLEOTIDE SEQUENCE [LARGE SCALE GENOMIC DNA]</scope>
    <source>
        <strain evidence="8">NRRL Y-17324</strain>
    </source>
</reference>
<evidence type="ECO:0000256" key="3">
    <source>
        <dbReference type="ARBA" id="ARBA00059898"/>
    </source>
</evidence>
<evidence type="ECO:0000256" key="4">
    <source>
        <dbReference type="ARBA" id="ARBA00068719"/>
    </source>
</evidence>
<keyword evidence="1" id="KW-0547">Nucleotide-binding</keyword>
<dbReference type="PROSITE" id="PS51710">
    <property type="entry name" value="G_OBG"/>
    <property type="match status" value="1"/>
</dbReference>
<protein>
    <recommendedName>
        <fullName evidence="4">Obg-like ATPase homolog</fullName>
    </recommendedName>
</protein>
<dbReference type="OrthoDB" id="424823at2759"/>
<dbReference type="Gene3D" id="3.40.50.300">
    <property type="entry name" value="P-loop containing nucleotide triphosphate hydrolases"/>
    <property type="match status" value="1"/>
</dbReference>
<dbReference type="Pfam" id="PF06071">
    <property type="entry name" value="YchF-GTPase_C"/>
    <property type="match status" value="1"/>
</dbReference>
<dbReference type="Gene3D" id="3.10.20.30">
    <property type="match status" value="1"/>
</dbReference>
<dbReference type="GO" id="GO:0005524">
    <property type="term" value="F:ATP binding"/>
    <property type="evidence" value="ECO:0007669"/>
    <property type="project" value="UniProtKB-KW"/>
</dbReference>
<dbReference type="PANTHER" id="PTHR23305:SF9">
    <property type="entry name" value="OBG-LIKE ATPASE HOMOLOG"/>
    <property type="match status" value="1"/>
</dbReference>
<proteinExistence type="predicted"/>
<dbReference type="GO" id="GO:0005525">
    <property type="term" value="F:GTP binding"/>
    <property type="evidence" value="ECO:0007669"/>
    <property type="project" value="InterPro"/>
</dbReference>
<dbReference type="GeneID" id="30983134"/>
<dbReference type="STRING" id="984487.A0A1E4SRD4"/>
<evidence type="ECO:0000259" key="6">
    <source>
        <dbReference type="PROSITE" id="PS51880"/>
    </source>
</evidence>
<dbReference type="SUPFAM" id="SSF52540">
    <property type="entry name" value="P-loop containing nucleoside triphosphate hydrolases"/>
    <property type="match status" value="1"/>
</dbReference>
<dbReference type="InterPro" id="IPR013029">
    <property type="entry name" value="YchF_C"/>
</dbReference>
<evidence type="ECO:0000313" key="8">
    <source>
        <dbReference type="Proteomes" id="UP000094285"/>
    </source>
</evidence>
<feature type="domain" description="TGS" evidence="6">
    <location>
        <begin position="305"/>
        <end position="391"/>
    </location>
</feature>
<name>A0A1E4SRD4_9ASCO</name>
<dbReference type="InterPro" id="IPR012675">
    <property type="entry name" value="Beta-grasp_dom_sf"/>
</dbReference>
<dbReference type="InterPro" id="IPR004396">
    <property type="entry name" value="ATPase_YchF/OLA1"/>
</dbReference>
<dbReference type="SUPFAM" id="SSF81271">
    <property type="entry name" value="TGS-like"/>
    <property type="match status" value="1"/>
</dbReference>
<dbReference type="RefSeq" id="XP_020067180.1">
    <property type="nucleotide sequence ID" value="XM_020208998.1"/>
</dbReference>